<dbReference type="PRINTS" id="PR00385">
    <property type="entry name" value="P450"/>
</dbReference>
<dbReference type="InterPro" id="IPR002401">
    <property type="entry name" value="Cyt_P450_E_grp-I"/>
</dbReference>
<dbReference type="GO" id="GO:0020037">
    <property type="term" value="F:heme binding"/>
    <property type="evidence" value="ECO:0007669"/>
    <property type="project" value="InterPro"/>
</dbReference>
<evidence type="ECO:0008006" key="15">
    <source>
        <dbReference type="Google" id="ProtNLM"/>
    </source>
</evidence>
<dbReference type="FunFam" id="1.10.630.10:FF:000042">
    <property type="entry name" value="Cytochrome P450"/>
    <property type="match status" value="1"/>
</dbReference>
<dbReference type="SUPFAM" id="SSF48264">
    <property type="entry name" value="Cytochrome P450"/>
    <property type="match status" value="1"/>
</dbReference>
<organism evidence="13 14">
    <name type="scientific">Magallana gigas</name>
    <name type="common">Pacific oyster</name>
    <name type="synonym">Crassostrea gigas</name>
    <dbReference type="NCBI Taxonomy" id="29159"/>
    <lineage>
        <taxon>Eukaryota</taxon>
        <taxon>Metazoa</taxon>
        <taxon>Spiralia</taxon>
        <taxon>Lophotrochozoa</taxon>
        <taxon>Mollusca</taxon>
        <taxon>Bivalvia</taxon>
        <taxon>Autobranchia</taxon>
        <taxon>Pteriomorphia</taxon>
        <taxon>Ostreida</taxon>
        <taxon>Ostreoidea</taxon>
        <taxon>Ostreidae</taxon>
        <taxon>Magallana</taxon>
    </lineage>
</organism>
<dbReference type="PANTHER" id="PTHR24302">
    <property type="entry name" value="CYTOCHROME P450 FAMILY 3"/>
    <property type="match status" value="1"/>
</dbReference>
<sequence>MELHLCCLTSSWALPFVGILAVVGLLLWLKRREAEKYEKMTGIPVPEGVLPLLGHLPRILKMGVDDYENKWFELKKSKLILTWYGKTPTITVADPDLLKHIMVKDFPHFQDRPRRLYKMTQSPINKGVFFHYGSHWKRIRSILTPTFSTGKLKMMDHDINRCSVNLANKLEELAKAKENVEVKILYGGFTLDAISATAFGLDVDCINNPDGSFIKNIKGIFQKGMGNWRRICITLATIFPTLISVIRFFNMNFFNQENVDFFLRQCQAMIDDRKSETSQRHLDFLQLMVNAELDQELLEEQHISTGQKKLTNDEIMAQAFLFFIAGYETTASTLNYVSYCLAVHQEIQDKVVQEIHDQIGENEPTYDEMNKLQYMEQVILESLRMFPPLTRLSREIGETVTVKGYTFPQGCSLVIPVYGLHHNPEYWPEPERFDPDRFEKSKNVQNKFFYMPFGQGPRMCLGMRLAMLELKIALVHVLRRVKIVPCEETQIPLKPITYRGLITTEKPVKLRFELRK</sequence>
<dbReference type="SMR" id="A0A8W8KVE5"/>
<dbReference type="InterPro" id="IPR001128">
    <property type="entry name" value="Cyt_P450"/>
</dbReference>
<evidence type="ECO:0000256" key="9">
    <source>
        <dbReference type="ARBA" id="ARBA00043906"/>
    </source>
</evidence>
<dbReference type="Pfam" id="PF00067">
    <property type="entry name" value="p450"/>
    <property type="match status" value="1"/>
</dbReference>
<feature type="transmembrane region" description="Helical" evidence="12">
    <location>
        <begin position="231"/>
        <end position="249"/>
    </location>
</feature>
<keyword evidence="7 11" id="KW-0560">Oxidoreductase</keyword>
<comment type="function">
    <text evidence="9">Cytochromes P450 are a group of heme-thiolate monooxygenases. They oxidize a variety of structurally unrelated compounds, including steroids, fatty acids, and xenobiotics.</text>
</comment>
<name>A0A8W8KVE5_MAGGI</name>
<evidence type="ECO:0000256" key="5">
    <source>
        <dbReference type="ARBA" id="ARBA00022723"/>
    </source>
</evidence>
<dbReference type="CDD" id="cd11055">
    <property type="entry name" value="CYP3A-like"/>
    <property type="match status" value="1"/>
</dbReference>
<dbReference type="PRINTS" id="PR00463">
    <property type="entry name" value="EP450I"/>
</dbReference>
<keyword evidence="6" id="KW-0492">Microsome</keyword>
<dbReference type="InterPro" id="IPR050705">
    <property type="entry name" value="Cytochrome_P450_3A"/>
</dbReference>
<evidence type="ECO:0000256" key="3">
    <source>
        <dbReference type="ARBA" id="ARBA00010617"/>
    </source>
</evidence>
<comment type="subcellular location">
    <subcellularLocation>
        <location evidence="2">Endoplasmic reticulum membrane</location>
        <topology evidence="2">Peripheral membrane protein</topology>
    </subcellularLocation>
    <subcellularLocation>
        <location evidence="1">Microsome membrane</location>
        <topology evidence="1">Peripheral membrane protein</topology>
    </subcellularLocation>
</comment>
<evidence type="ECO:0000256" key="7">
    <source>
        <dbReference type="ARBA" id="ARBA00023002"/>
    </source>
</evidence>
<dbReference type="AlphaFoldDB" id="A0A8W8KVE5"/>
<dbReference type="PANTHER" id="PTHR24302:SF15">
    <property type="entry name" value="FATTY-ACID PEROXYGENASE"/>
    <property type="match status" value="1"/>
</dbReference>
<dbReference type="GO" id="GO:0005506">
    <property type="term" value="F:iron ion binding"/>
    <property type="evidence" value="ECO:0007669"/>
    <property type="project" value="InterPro"/>
</dbReference>
<dbReference type="InterPro" id="IPR036396">
    <property type="entry name" value="Cyt_P450_sf"/>
</dbReference>
<evidence type="ECO:0000256" key="6">
    <source>
        <dbReference type="ARBA" id="ARBA00022848"/>
    </source>
</evidence>
<dbReference type="InterPro" id="IPR017972">
    <property type="entry name" value="Cyt_P450_CS"/>
</dbReference>
<dbReference type="GO" id="GO:0008395">
    <property type="term" value="F:steroid hydroxylase activity"/>
    <property type="evidence" value="ECO:0007669"/>
    <property type="project" value="TreeGrafter"/>
</dbReference>
<dbReference type="Gene3D" id="1.10.630.10">
    <property type="entry name" value="Cytochrome P450"/>
    <property type="match status" value="1"/>
</dbReference>
<dbReference type="EnsemblMetazoa" id="G25131.1">
    <property type="protein sequence ID" value="G25131.1:cds"/>
    <property type="gene ID" value="G25131"/>
</dbReference>
<keyword evidence="8 10" id="KW-0408">Iron</keyword>
<feature type="binding site" description="axial binding residue" evidence="10">
    <location>
        <position position="460"/>
    </location>
    <ligand>
        <name>heme</name>
        <dbReference type="ChEBI" id="CHEBI:30413"/>
    </ligand>
    <ligandPart>
        <name>Fe</name>
        <dbReference type="ChEBI" id="CHEBI:18248"/>
    </ligandPart>
</feature>
<evidence type="ECO:0000256" key="4">
    <source>
        <dbReference type="ARBA" id="ARBA00022617"/>
    </source>
</evidence>
<dbReference type="PROSITE" id="PS00086">
    <property type="entry name" value="CYTOCHROME_P450"/>
    <property type="match status" value="1"/>
</dbReference>
<keyword evidence="4 10" id="KW-0349">Heme</keyword>
<protein>
    <recommendedName>
        <fullName evidence="15">Cytochrome P450 3A24</fullName>
    </recommendedName>
</protein>
<evidence type="ECO:0000256" key="2">
    <source>
        <dbReference type="ARBA" id="ARBA00004406"/>
    </source>
</evidence>
<dbReference type="Proteomes" id="UP000005408">
    <property type="component" value="Unassembled WGS sequence"/>
</dbReference>
<dbReference type="OrthoDB" id="1470350at2759"/>
<evidence type="ECO:0000313" key="13">
    <source>
        <dbReference type="EnsemblMetazoa" id="G25131.1:cds"/>
    </source>
</evidence>
<keyword evidence="11" id="KW-0503">Monooxygenase</keyword>
<comment type="similarity">
    <text evidence="3 11">Belongs to the cytochrome P450 family.</text>
</comment>
<keyword evidence="12" id="KW-1133">Transmembrane helix</keyword>
<dbReference type="GO" id="GO:0016705">
    <property type="term" value="F:oxidoreductase activity, acting on paired donors, with incorporation or reduction of molecular oxygen"/>
    <property type="evidence" value="ECO:0007669"/>
    <property type="project" value="InterPro"/>
</dbReference>
<evidence type="ECO:0000313" key="14">
    <source>
        <dbReference type="Proteomes" id="UP000005408"/>
    </source>
</evidence>
<reference evidence="13" key="1">
    <citation type="submission" date="2022-08" db="UniProtKB">
        <authorList>
            <consortium name="EnsemblMetazoa"/>
        </authorList>
    </citation>
    <scope>IDENTIFICATION</scope>
    <source>
        <strain evidence="13">05x7-T-G4-1.051#20</strain>
    </source>
</reference>
<comment type="cofactor">
    <cofactor evidence="10">
        <name>heme</name>
        <dbReference type="ChEBI" id="CHEBI:30413"/>
    </cofactor>
</comment>
<proteinExistence type="inferred from homology"/>
<dbReference type="OMA" id="WISIVFD"/>
<keyword evidence="6" id="KW-0256">Endoplasmic reticulum</keyword>
<accession>A0A8W8KVE5</accession>
<evidence type="ECO:0000256" key="8">
    <source>
        <dbReference type="ARBA" id="ARBA00023004"/>
    </source>
</evidence>
<dbReference type="GO" id="GO:0005789">
    <property type="term" value="C:endoplasmic reticulum membrane"/>
    <property type="evidence" value="ECO:0007669"/>
    <property type="project" value="UniProtKB-SubCell"/>
</dbReference>
<evidence type="ECO:0000256" key="11">
    <source>
        <dbReference type="RuleBase" id="RU000461"/>
    </source>
</evidence>
<evidence type="ECO:0000256" key="1">
    <source>
        <dbReference type="ARBA" id="ARBA00004174"/>
    </source>
</evidence>
<keyword evidence="12" id="KW-0812">Transmembrane</keyword>
<evidence type="ECO:0000256" key="12">
    <source>
        <dbReference type="SAM" id="Phobius"/>
    </source>
</evidence>
<feature type="transmembrane region" description="Helical" evidence="12">
    <location>
        <begin position="12"/>
        <end position="29"/>
    </location>
</feature>
<keyword evidence="12" id="KW-0472">Membrane</keyword>
<keyword evidence="5 10" id="KW-0479">Metal-binding</keyword>
<evidence type="ECO:0000256" key="10">
    <source>
        <dbReference type="PIRSR" id="PIRSR602401-1"/>
    </source>
</evidence>
<keyword evidence="14" id="KW-1185">Reference proteome</keyword>